<accession>A0ACB8R1Q5</accession>
<evidence type="ECO:0000313" key="1">
    <source>
        <dbReference type="EMBL" id="KAI0037850.1"/>
    </source>
</evidence>
<dbReference type="Proteomes" id="UP000814033">
    <property type="component" value="Unassembled WGS sequence"/>
</dbReference>
<gene>
    <name evidence="1" type="ORF">FA95DRAFT_1578557</name>
</gene>
<dbReference type="EMBL" id="MU276690">
    <property type="protein sequence ID" value="KAI0037850.1"/>
    <property type="molecule type" value="Genomic_DNA"/>
</dbReference>
<proteinExistence type="predicted"/>
<protein>
    <submittedName>
        <fullName evidence="1">Uncharacterized protein</fullName>
    </submittedName>
</protein>
<name>A0ACB8R1Q5_9AGAM</name>
<evidence type="ECO:0000313" key="2">
    <source>
        <dbReference type="Proteomes" id="UP000814033"/>
    </source>
</evidence>
<reference evidence="1" key="1">
    <citation type="submission" date="2021-02" db="EMBL/GenBank/DDBJ databases">
        <authorList>
            <consortium name="DOE Joint Genome Institute"/>
            <person name="Ahrendt S."/>
            <person name="Looney B.P."/>
            <person name="Miyauchi S."/>
            <person name="Morin E."/>
            <person name="Drula E."/>
            <person name="Courty P.E."/>
            <person name="Chicoki N."/>
            <person name="Fauchery L."/>
            <person name="Kohler A."/>
            <person name="Kuo A."/>
            <person name="Labutti K."/>
            <person name="Pangilinan J."/>
            <person name="Lipzen A."/>
            <person name="Riley R."/>
            <person name="Andreopoulos W."/>
            <person name="He G."/>
            <person name="Johnson J."/>
            <person name="Barry K.W."/>
            <person name="Grigoriev I.V."/>
            <person name="Nagy L."/>
            <person name="Hibbett D."/>
            <person name="Henrissat B."/>
            <person name="Matheny P.B."/>
            <person name="Labbe J."/>
            <person name="Martin F."/>
        </authorList>
    </citation>
    <scope>NUCLEOTIDE SEQUENCE</scope>
    <source>
        <strain evidence="1">FP105234-sp</strain>
    </source>
</reference>
<sequence>MVPLLGELSLFSTRLSATLLYRSTARHFGTPHAVSSSSSSSDEDREAAQAESDDTPSLRSVIDLTNERDVRFEEASDLASLPATDSSAEIYLSDIEASPETKSRVARRYGDNGKAFTRDRLVRNVFAGATREHHPPRAPPCRQNHSERPITLHAAHRREMSVRFIQRTEHALVAARLPRTLDETR</sequence>
<organism evidence="1 2">
    <name type="scientific">Auriscalpium vulgare</name>
    <dbReference type="NCBI Taxonomy" id="40419"/>
    <lineage>
        <taxon>Eukaryota</taxon>
        <taxon>Fungi</taxon>
        <taxon>Dikarya</taxon>
        <taxon>Basidiomycota</taxon>
        <taxon>Agaricomycotina</taxon>
        <taxon>Agaricomycetes</taxon>
        <taxon>Russulales</taxon>
        <taxon>Auriscalpiaceae</taxon>
        <taxon>Auriscalpium</taxon>
    </lineage>
</organism>
<keyword evidence="2" id="KW-1185">Reference proteome</keyword>
<reference evidence="1" key="2">
    <citation type="journal article" date="2022" name="New Phytol.">
        <title>Evolutionary transition to the ectomycorrhizal habit in the genomes of a hyperdiverse lineage of mushroom-forming fungi.</title>
        <authorList>
            <person name="Looney B."/>
            <person name="Miyauchi S."/>
            <person name="Morin E."/>
            <person name="Drula E."/>
            <person name="Courty P.E."/>
            <person name="Kohler A."/>
            <person name="Kuo A."/>
            <person name="LaButti K."/>
            <person name="Pangilinan J."/>
            <person name="Lipzen A."/>
            <person name="Riley R."/>
            <person name="Andreopoulos W."/>
            <person name="He G."/>
            <person name="Johnson J."/>
            <person name="Nolan M."/>
            <person name="Tritt A."/>
            <person name="Barry K.W."/>
            <person name="Grigoriev I.V."/>
            <person name="Nagy L.G."/>
            <person name="Hibbett D."/>
            <person name="Henrissat B."/>
            <person name="Matheny P.B."/>
            <person name="Labbe J."/>
            <person name="Martin F.M."/>
        </authorList>
    </citation>
    <scope>NUCLEOTIDE SEQUENCE</scope>
    <source>
        <strain evidence="1">FP105234-sp</strain>
    </source>
</reference>
<comment type="caution">
    <text evidence="1">The sequence shown here is derived from an EMBL/GenBank/DDBJ whole genome shotgun (WGS) entry which is preliminary data.</text>
</comment>